<dbReference type="InterPro" id="IPR008928">
    <property type="entry name" value="6-hairpin_glycosidase_sf"/>
</dbReference>
<feature type="region of interest" description="Disordered" evidence="1">
    <location>
        <begin position="100"/>
        <end position="140"/>
    </location>
</feature>
<name>A0ABP9INY1_9ACTN</name>
<evidence type="ECO:0000259" key="2">
    <source>
        <dbReference type="Pfam" id="PF00754"/>
    </source>
</evidence>
<protein>
    <submittedName>
        <fullName evidence="5">Alpha-L-rhamnosidase C-terminal domain-containing protein</fullName>
    </submittedName>
</protein>
<reference evidence="6" key="1">
    <citation type="journal article" date="2019" name="Int. J. Syst. Evol. Microbiol.">
        <title>The Global Catalogue of Microorganisms (GCM) 10K type strain sequencing project: providing services to taxonomists for standard genome sequencing and annotation.</title>
        <authorList>
            <consortium name="The Broad Institute Genomics Platform"/>
            <consortium name="The Broad Institute Genome Sequencing Center for Infectious Disease"/>
            <person name="Wu L."/>
            <person name="Ma J."/>
        </authorList>
    </citation>
    <scope>NUCLEOTIDE SEQUENCE [LARGE SCALE GENOMIC DNA]</scope>
    <source>
        <strain evidence="6">JCM 18409</strain>
    </source>
</reference>
<feature type="domain" description="Alpha-L-rhamnosidase C-terminal" evidence="4">
    <location>
        <begin position="765"/>
        <end position="835"/>
    </location>
</feature>
<evidence type="ECO:0000256" key="1">
    <source>
        <dbReference type="SAM" id="MobiDB-lite"/>
    </source>
</evidence>
<dbReference type="SUPFAM" id="SSF49785">
    <property type="entry name" value="Galactose-binding domain-like"/>
    <property type="match status" value="1"/>
</dbReference>
<dbReference type="SUPFAM" id="SSF48208">
    <property type="entry name" value="Six-hairpin glycosidases"/>
    <property type="match status" value="1"/>
</dbReference>
<dbReference type="InterPro" id="IPR006311">
    <property type="entry name" value="TAT_signal"/>
</dbReference>
<dbReference type="Pfam" id="PF00754">
    <property type="entry name" value="F5_F8_type_C"/>
    <property type="match status" value="1"/>
</dbReference>
<accession>A0ABP9INY1</accession>
<dbReference type="Proteomes" id="UP001501759">
    <property type="component" value="Unassembled WGS sequence"/>
</dbReference>
<dbReference type="RefSeq" id="WP_345645016.1">
    <property type="nucleotide sequence ID" value="NZ_BAABKB010000004.1"/>
</dbReference>
<dbReference type="PROSITE" id="PS51318">
    <property type="entry name" value="TAT"/>
    <property type="match status" value="1"/>
</dbReference>
<dbReference type="Gene3D" id="2.60.120.260">
    <property type="entry name" value="Galactose-binding domain-like"/>
    <property type="match status" value="1"/>
</dbReference>
<dbReference type="EMBL" id="BAABKB010000004">
    <property type="protein sequence ID" value="GAA5004556.1"/>
    <property type="molecule type" value="Genomic_DNA"/>
</dbReference>
<dbReference type="Pfam" id="PF17389">
    <property type="entry name" value="Bac_rhamnosid6H"/>
    <property type="match status" value="1"/>
</dbReference>
<dbReference type="InterPro" id="IPR012341">
    <property type="entry name" value="6hp_glycosidase-like_sf"/>
</dbReference>
<proteinExistence type="predicted"/>
<evidence type="ECO:0000259" key="3">
    <source>
        <dbReference type="Pfam" id="PF17389"/>
    </source>
</evidence>
<feature type="domain" description="F5/8 type C" evidence="2">
    <location>
        <begin position="120"/>
        <end position="237"/>
    </location>
</feature>
<gene>
    <name evidence="5" type="ORF">GCM10023335_20840</name>
</gene>
<dbReference type="Gene3D" id="2.60.420.10">
    <property type="entry name" value="Maltose phosphorylase, domain 3"/>
    <property type="match status" value="1"/>
</dbReference>
<organism evidence="5 6">
    <name type="scientific">Streptomyces siamensis</name>
    <dbReference type="NCBI Taxonomy" id="1274986"/>
    <lineage>
        <taxon>Bacteria</taxon>
        <taxon>Bacillati</taxon>
        <taxon>Actinomycetota</taxon>
        <taxon>Actinomycetes</taxon>
        <taxon>Kitasatosporales</taxon>
        <taxon>Streptomycetaceae</taxon>
        <taxon>Streptomyces</taxon>
    </lineage>
</organism>
<evidence type="ECO:0000313" key="5">
    <source>
        <dbReference type="EMBL" id="GAA5004556.1"/>
    </source>
</evidence>
<keyword evidence="6" id="KW-1185">Reference proteome</keyword>
<feature type="domain" description="Alpha-L-rhamnosidase six-hairpin glycosidase" evidence="3">
    <location>
        <begin position="439"/>
        <end position="668"/>
    </location>
</feature>
<dbReference type="InterPro" id="IPR035396">
    <property type="entry name" value="Bac_rhamnosid6H"/>
</dbReference>
<evidence type="ECO:0000259" key="4">
    <source>
        <dbReference type="Pfam" id="PF17390"/>
    </source>
</evidence>
<dbReference type="Pfam" id="PF17390">
    <property type="entry name" value="Bac_rhamnosid_C"/>
    <property type="match status" value="1"/>
</dbReference>
<sequence length="878" mass="94533">MTSSDIPDKGIGIPRRTVVTTAGALGLSAVSLSAGLPAAAAPTAREAGAATGAPARRTHGWHHYVQAPSSRTVRPVRIVETSGDVRRPDALLQPGGARTLLRRPRPEAAPRWPDGTTAEASSTHAGNNGNDGHPRTYDAANAVDGDPDTFWNDDTQGAFPDVLTVTLPQVARLPGITVISNSDGVPTDFTVDVWRDGAWTTAATVSDNDVTQKAVPFPEDITTDRVRITVTGVQDTPHGAFTRVNEVWPAPVEPVPAPSVTVDFGKVVVGYPQIRFTSASDNAPGVRLAFSETRQFLTNRSDFTRSDQAGGAGQGTDQFAVPARGADWTDHKGFQSGDKVFADGLHGFRYCKITLDALASDAPAAQPWGEVEIDSVALQFTGYLGTPGTYRGWFLCSDDELNRYWYGASYTNEIVTDTFRQDDVDPRGAWSASLEGKLVLHDGAKRDRDPYVGDLAVSARTLYLTHDDAADAARNVLADLAEHQRADGWIPPASISGYTLPLFDYPLYWVTCSWDYVLYTGDRAYAARYHPHLVKVLDTWYPSVTDDAGLLSKGLNGTGGYGDYAFLGRTGRVTYYNALYVQALRDGARLARLLGRDADATRWQARADKVAQAVNSLLWDAEAGAYLDSATGPVRHAQDGNALAVVTGIAGADRAASALTHLDTTTKRAYGNAFMDNDTLFDQASQRVYAFTSYPEIQARFLTGRVASALDQIRRTYGWMDRHDPGITHWEGIGPDGSLYEDAYTSMAHGWSTGVLPALTHHLLGARPTSPGYATWEVAPQPGDVDWATGQLPTPHGPLRVGWENGAHRFRLAVHAPDGTRGSVSVPGDARRLRVRAGGRTLWDGRRAAGRDVTVADGTVTVSNLGPGSHSLLCERQA</sequence>
<dbReference type="InterPro" id="IPR000421">
    <property type="entry name" value="FA58C"/>
</dbReference>
<evidence type="ECO:0000313" key="6">
    <source>
        <dbReference type="Proteomes" id="UP001501759"/>
    </source>
</evidence>
<dbReference type="InterPro" id="IPR035398">
    <property type="entry name" value="Bac_rhamnosid_C"/>
</dbReference>
<comment type="caution">
    <text evidence="5">The sequence shown here is derived from an EMBL/GenBank/DDBJ whole genome shotgun (WGS) entry which is preliminary data.</text>
</comment>
<dbReference type="PANTHER" id="PTHR34987:SF5">
    <property type="entry name" value="ALPHA-RHAMNOSIDASE"/>
    <property type="match status" value="1"/>
</dbReference>
<dbReference type="Gene3D" id="1.50.10.10">
    <property type="match status" value="1"/>
</dbReference>
<feature type="compositionally biased region" description="Polar residues" evidence="1">
    <location>
        <begin position="118"/>
        <end position="130"/>
    </location>
</feature>
<dbReference type="PANTHER" id="PTHR34987">
    <property type="entry name" value="C, PUTATIVE (AFU_ORTHOLOGUE AFUA_3G02880)-RELATED"/>
    <property type="match status" value="1"/>
</dbReference>
<dbReference type="InterPro" id="IPR008979">
    <property type="entry name" value="Galactose-bd-like_sf"/>
</dbReference>